<feature type="transmembrane region" description="Helical" evidence="1">
    <location>
        <begin position="12"/>
        <end position="33"/>
    </location>
</feature>
<feature type="transmembrane region" description="Helical" evidence="1">
    <location>
        <begin position="53"/>
        <end position="77"/>
    </location>
</feature>
<accession>A0A0K9F9H3</accession>
<dbReference type="PATRIC" id="fig|582475.4.peg.4995"/>
<evidence type="ECO:0000313" key="3">
    <source>
        <dbReference type="Proteomes" id="UP000037326"/>
    </source>
</evidence>
<proteinExistence type="predicted"/>
<evidence type="ECO:0000313" key="2">
    <source>
        <dbReference type="EMBL" id="KMY30848.1"/>
    </source>
</evidence>
<comment type="caution">
    <text evidence="2">The sequence shown here is derived from an EMBL/GenBank/DDBJ whole genome shotgun (WGS) entry which is preliminary data.</text>
</comment>
<evidence type="ECO:0000256" key="1">
    <source>
        <dbReference type="SAM" id="Phobius"/>
    </source>
</evidence>
<dbReference type="AlphaFoldDB" id="A0A0K9F9H3"/>
<sequence>MNRKEIFILSIKIWWAINIVWLFIFAAGAIFIGVREVDYTGVVQTPEVRLVSFIVLGIAFFIVVLFQLILLIFIHFLRKGTTNNSAKRLS</sequence>
<organism evidence="2 3">
    <name type="scientific">Lysinibacillus xylanilyticus</name>
    <dbReference type="NCBI Taxonomy" id="582475"/>
    <lineage>
        <taxon>Bacteria</taxon>
        <taxon>Bacillati</taxon>
        <taxon>Bacillota</taxon>
        <taxon>Bacilli</taxon>
        <taxon>Bacillales</taxon>
        <taxon>Bacillaceae</taxon>
        <taxon>Lysinibacillus</taxon>
    </lineage>
</organism>
<keyword evidence="1" id="KW-0472">Membrane</keyword>
<reference evidence="3" key="1">
    <citation type="submission" date="2015-07" db="EMBL/GenBank/DDBJ databases">
        <authorList>
            <consortium name="Consortium for Microbial Forensics and Genomics (microFORGE)"/>
            <person name="Knight B.M."/>
            <person name="Roberts D.P."/>
            <person name="Lin D."/>
            <person name="Hari K."/>
            <person name="Fletcher J."/>
            <person name="Melcher U."/>
            <person name="Blagden T."/>
            <person name="Winegar R.A."/>
        </authorList>
    </citation>
    <scope>NUCLEOTIDE SEQUENCE [LARGE SCALE GENOMIC DNA]</scope>
    <source>
        <strain evidence="3">DSM 23493</strain>
    </source>
</reference>
<protein>
    <submittedName>
        <fullName evidence="2">NADH:ubiquinone oxidoreductase</fullName>
    </submittedName>
</protein>
<name>A0A0K9F9H3_9BACI</name>
<dbReference type="EMBL" id="LFXJ01000006">
    <property type="protein sequence ID" value="KMY30848.1"/>
    <property type="molecule type" value="Genomic_DNA"/>
</dbReference>
<keyword evidence="2" id="KW-0830">Ubiquinone</keyword>
<dbReference type="InterPro" id="IPR025037">
    <property type="entry name" value="DUF3923"/>
</dbReference>
<dbReference type="Pfam" id="PF13061">
    <property type="entry name" value="DUF3923"/>
    <property type="match status" value="1"/>
</dbReference>
<gene>
    <name evidence="2" type="ORF">ACZ11_14540</name>
</gene>
<dbReference type="OrthoDB" id="2413843at2"/>
<dbReference type="Proteomes" id="UP000037326">
    <property type="component" value="Unassembled WGS sequence"/>
</dbReference>
<keyword evidence="1" id="KW-0812">Transmembrane</keyword>
<keyword evidence="1" id="KW-1133">Transmembrane helix</keyword>